<feature type="compositionally biased region" description="Basic and acidic residues" evidence="1">
    <location>
        <begin position="216"/>
        <end position="228"/>
    </location>
</feature>
<feature type="compositionally biased region" description="Low complexity" evidence="1">
    <location>
        <begin position="1380"/>
        <end position="1400"/>
    </location>
</feature>
<sequence length="1491" mass="163022">MVKSQRSSNTLFHQWPNNHNNNRSEADPKTHLPSTPNHHLHSRQKDNESISIRMNDGSDSTRKSGFGDKSQVKVNRANANVNVNGIDNGPSPITGFNPYYTPGSPSQIDPFGSQVTSPTPVQLPQHPTSISNTHSKSNSNANTNTNTNRSRPPSTVLSSGGSPLPGSNSNSVTPKIILASPSTSTIHYLFPSSDTKNGIHLSTTTTTATTTATGDGEGHRKNDSEVKVKRTQSLSRGNSIKTKNLIISNSKHEQYRDIPGLKNKRSLPKQSQSQSQSLSQNPNNPNFNETKSNQITFSSVKKSDISQPIPSSLDEARDYSKGYYDIKPGVSGADEMGTLRRQPGMVDLSGKSKVGPSDKTSTVQSGPLKRRESIILREIENRRERRGWEFGSKPTYANEPVEPSSPRSKTILTTNTKSQNIRGPIQRPYIPPITIIQQRRRSQSMTSQMSSPRPAPSPPIDPAKSPLLPAPDLGDPLSLSVVIPSPSYSHLDYSPAGSGCVSTTNTSSFRQSKGWARRTSAIFPLSVAMSRGDTRKGLGGYDEPKNKVQEDMEKRKALEGNGTESKFASLKRSISLRKKTYLTYEEHNRKIRPRSQSLSARSIKGREEASPLPSPSIIPSMMKAGLPNLSSNLYLDERYSNDLSIDLGSRYYQDYDNTPSTIDLISPKSQDSSLLPASTPTSATSSSSEYPSFSNAEKSSASNGVIKIIGRPLHPAFNGNGNESESDLSILAPSTVGLGFSPIGTPGSLPDSLLEEAIDLTGTGRRMSDSPMIESVITPPTPRNQGILPNPGVLHMNEHYPDTSKNFNNGMGTQKIPRRSVLLAQNRFYIPPSHQKSSPSPQPQTQIQKKPSLRSSRSLGPGTMEDAYGSTHIRCENRTPTATSTSFGRGLLKSASIRSSNRRFSKVSVHENDEKSPTNQIHYGTERIPASSSMRFHRRPLTTFSICSPSDAIDPLPPHTASPHPSSEHNHRNESRTTRSNRSSPFLSASNSLRVIFGKEGFMARSLSHAFEKDPQNQQIQSQNYDQNQTRQRFTSASIGEKQGLKSKISSPLEASMSNKNRERSLSPPCQLDAAEKRGRNADKKWRESVLQEALSTSISSSSLNKLADSPMMTHLNDAEHTQTETQTQPRPEPQQRMVSSGSKSRLAIPDKLLEAPDIRESTCSESFKGIGESMLNMNMNGSLESGVNLRAVMENWELPLPRNLGMIGKEESLVSAPSMYSNNASTLFEKPTRRLQGKGFPSSFSTADLSKRSSSSNNNDKSPISLKYRNPSISKGESSKSHDKLKTRMPRPPVPISSPSTYDDRFQTFDLHSNTHTDQTALMKSPHIHLAEGRSVSPETPKGRIPSSRSSIFGLKSKVPKAENSSSAMQGVSKSSFGLSLRSSIRSRSTSRSRLPVSSAGNGVSSSDIPVVAEPVLNALLARETPVAGIGGDKDKVRKVLEWRDEVGENGELAKLEDRMRGFVSEERERVRVIGRKSIEGDYSINFGSA</sequence>
<feature type="compositionally biased region" description="Low complexity" evidence="1">
    <location>
        <begin position="672"/>
        <end position="688"/>
    </location>
</feature>
<proteinExistence type="predicted"/>
<feature type="region of interest" description="Disordered" evidence="1">
    <location>
        <begin position="947"/>
        <end position="986"/>
    </location>
</feature>
<feature type="compositionally biased region" description="Polar residues" evidence="1">
    <location>
        <begin position="1"/>
        <end position="21"/>
    </location>
</feature>
<feature type="compositionally biased region" description="Low complexity" evidence="1">
    <location>
        <begin position="462"/>
        <end position="472"/>
    </location>
</feature>
<feature type="region of interest" description="Disordered" evidence="1">
    <location>
        <begin position="1"/>
        <end position="169"/>
    </location>
</feature>
<gene>
    <name evidence="2" type="ORF">IL334_003567</name>
</gene>
<feature type="compositionally biased region" description="Polar residues" evidence="1">
    <location>
        <begin position="231"/>
        <end position="249"/>
    </location>
</feature>
<feature type="compositionally biased region" description="Polar residues" evidence="1">
    <location>
        <begin position="662"/>
        <end position="671"/>
    </location>
</feature>
<feature type="region of interest" description="Disordered" evidence="1">
    <location>
        <begin position="1120"/>
        <end position="1146"/>
    </location>
</feature>
<evidence type="ECO:0000313" key="2">
    <source>
        <dbReference type="EMBL" id="WRT66608.1"/>
    </source>
</evidence>
<evidence type="ECO:0000313" key="3">
    <source>
        <dbReference type="Proteomes" id="UP001329825"/>
    </source>
</evidence>
<organism evidence="2 3">
    <name type="scientific">Kwoniella shivajii</name>
    <dbReference type="NCBI Taxonomy" id="564305"/>
    <lineage>
        <taxon>Eukaryota</taxon>
        <taxon>Fungi</taxon>
        <taxon>Dikarya</taxon>
        <taxon>Basidiomycota</taxon>
        <taxon>Agaricomycotina</taxon>
        <taxon>Tremellomycetes</taxon>
        <taxon>Tremellales</taxon>
        <taxon>Cryptococcaceae</taxon>
        <taxon>Kwoniella</taxon>
    </lineage>
</organism>
<name>A0ABZ1CXY3_9TREE</name>
<feature type="region of interest" description="Disordered" evidence="1">
    <location>
        <begin position="1231"/>
        <end position="1304"/>
    </location>
</feature>
<feature type="compositionally biased region" description="Low complexity" evidence="1">
    <location>
        <begin position="438"/>
        <end position="452"/>
    </location>
</feature>
<feature type="compositionally biased region" description="Basic and acidic residues" evidence="1">
    <location>
        <begin position="966"/>
        <end position="977"/>
    </location>
</feature>
<feature type="compositionally biased region" description="Low complexity" evidence="1">
    <location>
        <begin position="831"/>
        <end position="850"/>
    </location>
</feature>
<feature type="region of interest" description="Disordered" evidence="1">
    <location>
        <begin position="438"/>
        <end position="472"/>
    </location>
</feature>
<dbReference type="GeneID" id="87955698"/>
<feature type="compositionally biased region" description="Polar residues" evidence="1">
    <location>
        <begin position="103"/>
        <end position="130"/>
    </location>
</feature>
<feature type="region of interest" description="Disordered" evidence="1">
    <location>
        <begin position="346"/>
        <end position="368"/>
    </location>
</feature>
<dbReference type="Proteomes" id="UP001329825">
    <property type="component" value="Chromosome 4"/>
</dbReference>
<feature type="region of interest" description="Disordered" evidence="1">
    <location>
        <begin position="390"/>
        <end position="411"/>
    </location>
</feature>
<feature type="compositionally biased region" description="Low complexity" evidence="1">
    <location>
        <begin position="1016"/>
        <end position="1029"/>
    </location>
</feature>
<feature type="region of interest" description="Disordered" evidence="1">
    <location>
        <begin position="763"/>
        <end position="784"/>
    </location>
</feature>
<evidence type="ECO:0000256" key="1">
    <source>
        <dbReference type="SAM" id="MobiDB-lite"/>
    </source>
</evidence>
<keyword evidence="3" id="KW-1185">Reference proteome</keyword>
<feature type="compositionally biased region" description="Polar residues" evidence="1">
    <location>
        <begin position="878"/>
        <end position="887"/>
    </location>
</feature>
<evidence type="ECO:0008006" key="4">
    <source>
        <dbReference type="Google" id="ProtNLM"/>
    </source>
</evidence>
<dbReference type="EMBL" id="CP141884">
    <property type="protein sequence ID" value="WRT66608.1"/>
    <property type="molecule type" value="Genomic_DNA"/>
</dbReference>
<accession>A0ABZ1CXY3</accession>
<feature type="region of interest" description="Disordered" evidence="1">
    <location>
        <begin position="205"/>
        <end position="291"/>
    </location>
</feature>
<feature type="compositionally biased region" description="Low complexity" evidence="1">
    <location>
        <begin position="72"/>
        <end position="84"/>
    </location>
</feature>
<feature type="region of interest" description="Disordered" evidence="1">
    <location>
        <begin position="899"/>
        <end position="931"/>
    </location>
</feature>
<feature type="compositionally biased region" description="Low complexity" evidence="1">
    <location>
        <begin position="270"/>
        <end position="288"/>
    </location>
</feature>
<feature type="region of interest" description="Disordered" evidence="1">
    <location>
        <begin position="1380"/>
        <end position="1405"/>
    </location>
</feature>
<feature type="compositionally biased region" description="Low complexity" evidence="1">
    <location>
        <begin position="1253"/>
        <end position="1263"/>
    </location>
</feature>
<dbReference type="RefSeq" id="XP_062791348.1">
    <property type="nucleotide sequence ID" value="XM_062935297.1"/>
</dbReference>
<feature type="region of interest" description="Disordered" evidence="1">
    <location>
        <begin position="587"/>
        <end position="618"/>
    </location>
</feature>
<feature type="region of interest" description="Disordered" evidence="1">
    <location>
        <begin position="831"/>
        <end position="887"/>
    </location>
</feature>
<protein>
    <recommendedName>
        <fullName evidence="4">AGC protein kinase</fullName>
    </recommendedName>
</protein>
<feature type="region of interest" description="Disordered" evidence="1">
    <location>
        <begin position="662"/>
        <end position="697"/>
    </location>
</feature>
<feature type="region of interest" description="Disordered" evidence="1">
    <location>
        <begin position="1012"/>
        <end position="1085"/>
    </location>
</feature>
<feature type="compositionally biased region" description="Basic and acidic residues" evidence="1">
    <location>
        <begin position="1278"/>
        <end position="1287"/>
    </location>
</feature>
<reference evidence="2 3" key="1">
    <citation type="submission" date="2024-01" db="EMBL/GenBank/DDBJ databases">
        <title>Comparative genomics of Cryptococcus and Kwoniella reveals pathogenesis evolution and contrasting modes of karyotype evolution via chromosome fusion or intercentromeric recombination.</title>
        <authorList>
            <person name="Coelho M.A."/>
            <person name="David-Palma M."/>
            <person name="Shea T."/>
            <person name="Bowers K."/>
            <person name="McGinley-Smith S."/>
            <person name="Mohammad A.W."/>
            <person name="Gnirke A."/>
            <person name="Yurkov A.M."/>
            <person name="Nowrousian M."/>
            <person name="Sun S."/>
            <person name="Cuomo C.A."/>
            <person name="Heitman J."/>
        </authorList>
    </citation>
    <scope>NUCLEOTIDE SEQUENCE [LARGE SCALE GENOMIC DNA]</scope>
    <source>
        <strain evidence="2">CBS 11374</strain>
    </source>
</reference>
<feature type="compositionally biased region" description="Basic and acidic residues" evidence="1">
    <location>
        <begin position="1074"/>
        <end position="1085"/>
    </location>
</feature>
<feature type="compositionally biased region" description="Low complexity" evidence="1">
    <location>
        <begin position="131"/>
        <end position="169"/>
    </location>
</feature>